<evidence type="ECO:0000256" key="2">
    <source>
        <dbReference type="ARBA" id="ARBA00022801"/>
    </source>
</evidence>
<keyword evidence="4" id="KW-1185">Reference proteome</keyword>
<dbReference type="CDD" id="cd00586">
    <property type="entry name" value="4HBT"/>
    <property type="match status" value="1"/>
</dbReference>
<dbReference type="Proteomes" id="UP001501565">
    <property type="component" value="Unassembled WGS sequence"/>
</dbReference>
<dbReference type="SUPFAM" id="SSF54637">
    <property type="entry name" value="Thioesterase/thiol ester dehydrase-isomerase"/>
    <property type="match status" value="1"/>
</dbReference>
<evidence type="ECO:0000313" key="3">
    <source>
        <dbReference type="EMBL" id="GAA3915101.1"/>
    </source>
</evidence>
<sequence>MYHLTIAPRFCETDALGHINNSVVPMWFEQARDPIFKYFVPSMKPEDWNLIIARVEVDYLAQLEYAEDVEIKTWLGKIGNSSMSVVQEAWQNGVCCAKGKAVMIHFDYEANAAQPIPPDIREKLAEHLRAEHLQAEHLQEV</sequence>
<evidence type="ECO:0000313" key="4">
    <source>
        <dbReference type="Proteomes" id="UP001501565"/>
    </source>
</evidence>
<dbReference type="InterPro" id="IPR029069">
    <property type="entry name" value="HotDog_dom_sf"/>
</dbReference>
<dbReference type="EMBL" id="BAABBN010000004">
    <property type="protein sequence ID" value="GAA3915101.1"/>
    <property type="molecule type" value="Genomic_DNA"/>
</dbReference>
<gene>
    <name evidence="3" type="ORF">GCM10022277_07090</name>
</gene>
<dbReference type="RefSeq" id="WP_344795555.1">
    <property type="nucleotide sequence ID" value="NZ_BAABBN010000004.1"/>
</dbReference>
<protein>
    <submittedName>
        <fullName evidence="3">Thioesterase family protein</fullName>
    </submittedName>
</protein>
<dbReference type="InterPro" id="IPR050563">
    <property type="entry name" value="4-hydroxybenzoyl-CoA_TE"/>
</dbReference>
<keyword evidence="2" id="KW-0378">Hydrolase</keyword>
<name>A0ABP7M8T6_9GAMM</name>
<reference evidence="4" key="1">
    <citation type="journal article" date="2019" name="Int. J. Syst. Evol. Microbiol.">
        <title>The Global Catalogue of Microorganisms (GCM) 10K type strain sequencing project: providing services to taxonomists for standard genome sequencing and annotation.</title>
        <authorList>
            <consortium name="The Broad Institute Genomics Platform"/>
            <consortium name="The Broad Institute Genome Sequencing Center for Infectious Disease"/>
            <person name="Wu L."/>
            <person name="Ma J."/>
        </authorList>
    </citation>
    <scope>NUCLEOTIDE SEQUENCE [LARGE SCALE GENOMIC DNA]</scope>
    <source>
        <strain evidence="4">JCM 17551</strain>
    </source>
</reference>
<proteinExistence type="inferred from homology"/>
<dbReference type="Gene3D" id="3.10.129.10">
    <property type="entry name" value="Hotdog Thioesterase"/>
    <property type="match status" value="1"/>
</dbReference>
<comment type="similarity">
    <text evidence="1">Belongs to the 4-hydroxybenzoyl-CoA thioesterase family.</text>
</comment>
<evidence type="ECO:0000256" key="1">
    <source>
        <dbReference type="ARBA" id="ARBA00005953"/>
    </source>
</evidence>
<dbReference type="PANTHER" id="PTHR31793">
    <property type="entry name" value="4-HYDROXYBENZOYL-COA THIOESTERASE FAMILY MEMBER"/>
    <property type="match status" value="1"/>
</dbReference>
<dbReference type="PANTHER" id="PTHR31793:SF27">
    <property type="entry name" value="NOVEL THIOESTERASE SUPERFAMILY DOMAIN AND SAPOSIN A-TYPE DOMAIN CONTAINING PROTEIN (0610012H03RIK)"/>
    <property type="match status" value="1"/>
</dbReference>
<accession>A0ABP7M8T6</accession>
<organism evidence="3 4">
    <name type="scientific">Litoribacillus peritrichatus</name>
    <dbReference type="NCBI Taxonomy" id="718191"/>
    <lineage>
        <taxon>Bacteria</taxon>
        <taxon>Pseudomonadati</taxon>
        <taxon>Pseudomonadota</taxon>
        <taxon>Gammaproteobacteria</taxon>
        <taxon>Oceanospirillales</taxon>
        <taxon>Oceanospirillaceae</taxon>
        <taxon>Litoribacillus</taxon>
    </lineage>
</organism>
<comment type="caution">
    <text evidence="3">The sequence shown here is derived from an EMBL/GenBank/DDBJ whole genome shotgun (WGS) entry which is preliminary data.</text>
</comment>
<dbReference type="Pfam" id="PF13279">
    <property type="entry name" value="4HBT_2"/>
    <property type="match status" value="1"/>
</dbReference>